<evidence type="ECO:0000313" key="1">
    <source>
        <dbReference type="EMBL" id="AXB55314.1"/>
    </source>
</evidence>
<dbReference type="Proteomes" id="UP000251561">
    <property type="component" value="Chromosome"/>
</dbReference>
<reference evidence="1 2" key="1">
    <citation type="submission" date="2018-06" db="EMBL/GenBank/DDBJ databases">
        <title>Genome sequencing of Flavobacterium.</title>
        <authorList>
            <person name="Baek M.-G."/>
            <person name="Yi H."/>
        </authorList>
    </citation>
    <scope>NUCLEOTIDE SEQUENCE [LARGE SCALE GENOMIC DNA]</scope>
    <source>
        <strain evidence="1 2">HYN0086</strain>
    </source>
</reference>
<dbReference type="KEGG" id="ffl:HYN86_01305"/>
<organism evidence="1 2">
    <name type="scientific">Flavobacterium fluviale</name>
    <dbReference type="NCBI Taxonomy" id="2249356"/>
    <lineage>
        <taxon>Bacteria</taxon>
        <taxon>Pseudomonadati</taxon>
        <taxon>Bacteroidota</taxon>
        <taxon>Flavobacteriia</taxon>
        <taxon>Flavobacteriales</taxon>
        <taxon>Flavobacteriaceae</taxon>
        <taxon>Flavobacterium</taxon>
    </lineage>
</organism>
<name>A0A344LN22_9FLAO</name>
<accession>A0A344LN22</accession>
<keyword evidence="2" id="KW-1185">Reference proteome</keyword>
<dbReference type="AlphaFoldDB" id="A0A344LN22"/>
<gene>
    <name evidence="1" type="ORF">HYN86_01305</name>
</gene>
<sequence length="139" mass="16850">MLSSQIIKGEETYYIANQEKNYSTYHFVKSEYSIRSFQIFVVNMINFEKIKSSIPKTFSRRPKQDFTDIYVLGIENFDKTQLMENEKKIIENYIIEINKYRAFYNLSVIEDREFIEKNFLHYIDNEKDLCLYMLCPDKN</sequence>
<protein>
    <submittedName>
        <fullName evidence="1">Uncharacterized protein</fullName>
    </submittedName>
</protein>
<evidence type="ECO:0000313" key="2">
    <source>
        <dbReference type="Proteomes" id="UP000251561"/>
    </source>
</evidence>
<dbReference type="EMBL" id="CP030261">
    <property type="protein sequence ID" value="AXB55314.1"/>
    <property type="molecule type" value="Genomic_DNA"/>
</dbReference>
<proteinExistence type="predicted"/>
<dbReference type="OrthoDB" id="1263880at2"/>